<dbReference type="RefSeq" id="WP_262623477.1">
    <property type="nucleotide sequence ID" value="NZ_JAOQKI010000005.1"/>
</dbReference>
<evidence type="ECO:0000313" key="3">
    <source>
        <dbReference type="Proteomes" id="UP001209666"/>
    </source>
</evidence>
<proteinExistence type="predicted"/>
<organism evidence="2 3">
    <name type="scientific">Roseburia amylophila</name>
    <dbReference type="NCBI Taxonomy" id="2981794"/>
    <lineage>
        <taxon>Bacteria</taxon>
        <taxon>Bacillati</taxon>
        <taxon>Bacillota</taxon>
        <taxon>Clostridia</taxon>
        <taxon>Lachnospirales</taxon>
        <taxon>Lachnospiraceae</taxon>
        <taxon>Roseburia</taxon>
    </lineage>
</organism>
<dbReference type="EMBL" id="JAOQKI010000005">
    <property type="protein sequence ID" value="MCU6716456.1"/>
    <property type="molecule type" value="Genomic_DNA"/>
</dbReference>
<sequence>MFPEWFLNLPWNIFDTLISLIELLVVCIPAISIFIYYKIHTLSVWTKEVTNNGATLVIHNKSNKSIFITDIQFVNSGNGCFEKACIMYDNDITQLKPDGYMEIVINYNKNRQNKHSFKVVVKYNQKKKKVKVTA</sequence>
<protein>
    <submittedName>
        <fullName evidence="2">Uncharacterized protein</fullName>
    </submittedName>
</protein>
<evidence type="ECO:0000313" key="2">
    <source>
        <dbReference type="EMBL" id="MCU6716456.1"/>
    </source>
</evidence>
<feature type="transmembrane region" description="Helical" evidence="1">
    <location>
        <begin position="16"/>
        <end position="37"/>
    </location>
</feature>
<reference evidence="2 3" key="1">
    <citation type="journal article" date="2021" name="ISME Commun">
        <title>Automated analysis of genomic sequences facilitates high-throughput and comprehensive description of bacteria.</title>
        <authorList>
            <person name="Hitch T.C.A."/>
        </authorList>
    </citation>
    <scope>NUCLEOTIDE SEQUENCE [LARGE SCALE GENOMIC DNA]</scope>
    <source>
        <strain evidence="2 3">Sanger_19</strain>
    </source>
</reference>
<comment type="caution">
    <text evidence="2">The sequence shown here is derived from an EMBL/GenBank/DDBJ whole genome shotgun (WGS) entry which is preliminary data.</text>
</comment>
<dbReference type="Proteomes" id="UP001209666">
    <property type="component" value="Unassembled WGS sequence"/>
</dbReference>
<gene>
    <name evidence="2" type="ORF">OCV43_04075</name>
</gene>
<evidence type="ECO:0000256" key="1">
    <source>
        <dbReference type="SAM" id="Phobius"/>
    </source>
</evidence>
<name>A0ABT2SBT6_9FIRM</name>
<accession>A0ABT2SBT6</accession>
<keyword evidence="3" id="KW-1185">Reference proteome</keyword>
<keyword evidence="1" id="KW-0812">Transmembrane</keyword>
<keyword evidence="1" id="KW-0472">Membrane</keyword>
<keyword evidence="1" id="KW-1133">Transmembrane helix</keyword>